<dbReference type="SUPFAM" id="SSF51735">
    <property type="entry name" value="NAD(P)-binding Rossmann-fold domains"/>
    <property type="match status" value="1"/>
</dbReference>
<dbReference type="Pfam" id="PF13561">
    <property type="entry name" value="adh_short_C2"/>
    <property type="match status" value="1"/>
</dbReference>
<evidence type="ECO:0000256" key="1">
    <source>
        <dbReference type="ARBA" id="ARBA00006484"/>
    </source>
</evidence>
<dbReference type="InterPro" id="IPR020904">
    <property type="entry name" value="Sc_DH/Rdtase_CS"/>
</dbReference>
<gene>
    <name evidence="3" type="ORF">NFG58_00900</name>
</gene>
<dbReference type="PRINTS" id="PR00080">
    <property type="entry name" value="SDRFAMILY"/>
</dbReference>
<dbReference type="SMART" id="SM00822">
    <property type="entry name" value="PKS_KR"/>
    <property type="match status" value="1"/>
</dbReference>
<dbReference type="InterPro" id="IPR002347">
    <property type="entry name" value="SDR_fam"/>
</dbReference>
<proteinExistence type="inferred from homology"/>
<accession>A0AAU7KJN7</accession>
<dbReference type="EMBL" id="CP098827">
    <property type="protein sequence ID" value="XBO71313.1"/>
    <property type="molecule type" value="Genomic_DNA"/>
</dbReference>
<dbReference type="FunFam" id="3.40.50.720:FF:000084">
    <property type="entry name" value="Short-chain dehydrogenase reductase"/>
    <property type="match status" value="1"/>
</dbReference>
<name>A0AAU7KJN7_9GAMM</name>
<dbReference type="PANTHER" id="PTHR43975:SF2">
    <property type="entry name" value="EG:BACR7A4.14 PROTEIN-RELATED"/>
    <property type="match status" value="1"/>
</dbReference>
<dbReference type="PRINTS" id="PR00081">
    <property type="entry name" value="GDHRDH"/>
</dbReference>
<evidence type="ECO:0000313" key="3">
    <source>
        <dbReference type="EMBL" id="XBO71313.1"/>
    </source>
</evidence>
<protein>
    <submittedName>
        <fullName evidence="3">SDR family oxidoreductase</fullName>
    </submittedName>
</protein>
<dbReference type="NCBIfam" id="NF004847">
    <property type="entry name" value="PRK06198.1"/>
    <property type="match status" value="1"/>
</dbReference>
<comment type="similarity">
    <text evidence="1">Belongs to the short-chain dehydrogenases/reductases (SDR) family.</text>
</comment>
<dbReference type="AlphaFoldDB" id="A0AAU7KJN7"/>
<organism evidence="3">
    <name type="scientific">Halomonas sp. RT37</name>
    <dbReference type="NCBI Taxonomy" id="2950872"/>
    <lineage>
        <taxon>Bacteria</taxon>
        <taxon>Pseudomonadati</taxon>
        <taxon>Pseudomonadota</taxon>
        <taxon>Gammaproteobacteria</taxon>
        <taxon>Oceanospirillales</taxon>
        <taxon>Halomonadaceae</taxon>
        <taxon>Halomonas</taxon>
    </lineage>
</organism>
<dbReference type="Gene3D" id="3.40.50.720">
    <property type="entry name" value="NAD(P)-binding Rossmann-like Domain"/>
    <property type="match status" value="1"/>
</dbReference>
<evidence type="ECO:0000259" key="2">
    <source>
        <dbReference type="SMART" id="SM00822"/>
    </source>
</evidence>
<dbReference type="CDD" id="cd05233">
    <property type="entry name" value="SDR_c"/>
    <property type="match status" value="1"/>
</dbReference>
<dbReference type="InterPro" id="IPR057326">
    <property type="entry name" value="KR_dom"/>
</dbReference>
<sequence>MQDRSFKGQVAIVTGSTQGLGEAVARHLLGRGLSGLVICGRQRDKGEALARELEGLGEDAKVLFVPTDMTRVDDCRRLVAQADEAFGRIDMLINCAGNTERGTLLDTDEAAYDRLFAVNTKAPFFLMQEAARRMIRDGIEGRVVNILSMSGHGGQPFICAYSGSKGALATLTRNAAYSLLRNRIRVNGLNIGWMNTPGEHRIQTDTHGAEDNWLEAAARAQPMGRLLEPEEVASAVAFLASDASGMMTGTIVDMDQSVLGCHDSAPQPPAAMRWPD</sequence>
<reference evidence="3" key="1">
    <citation type="submission" date="2022-06" db="EMBL/GenBank/DDBJ databases">
        <title>A novel DMS-producing enzyme.</title>
        <authorList>
            <person name="Zhang Y."/>
        </authorList>
    </citation>
    <scope>NUCLEOTIDE SEQUENCE</scope>
    <source>
        <strain evidence="3">RT37</strain>
    </source>
</reference>
<dbReference type="RefSeq" id="WP_045993145.1">
    <property type="nucleotide sequence ID" value="NZ_CP098827.1"/>
</dbReference>
<feature type="domain" description="Ketoreductase" evidence="2">
    <location>
        <begin position="9"/>
        <end position="216"/>
    </location>
</feature>
<dbReference type="PANTHER" id="PTHR43975">
    <property type="entry name" value="ZGC:101858"/>
    <property type="match status" value="1"/>
</dbReference>
<dbReference type="InterPro" id="IPR036291">
    <property type="entry name" value="NAD(P)-bd_dom_sf"/>
</dbReference>
<dbReference type="PROSITE" id="PS00061">
    <property type="entry name" value="ADH_SHORT"/>
    <property type="match status" value="1"/>
</dbReference>